<feature type="transmembrane region" description="Helical" evidence="8">
    <location>
        <begin position="376"/>
        <end position="396"/>
    </location>
</feature>
<keyword evidence="3" id="KW-1003">Cell membrane</keyword>
<evidence type="ECO:0000259" key="9">
    <source>
        <dbReference type="PROSITE" id="PS50156"/>
    </source>
</evidence>
<proteinExistence type="inferred from homology"/>
<keyword evidence="5 8" id="KW-1133">Transmembrane helix</keyword>
<dbReference type="PROSITE" id="PS50156">
    <property type="entry name" value="SSD"/>
    <property type="match status" value="1"/>
</dbReference>
<dbReference type="OrthoDB" id="5819432at2759"/>
<sequence>MTNFKWASLEKPWANLLGRYCRFIARHPWPFIIVPTVLTCILSTGIFSNFKIIRGVHYLYAPLYAQWKSEEAIFHENWAATDEQFYPGKDILRRKGLYLVAEAKDKGNLLRQQYAKEFVMLIDWVANETLVTSDNIQYKYQNICLEFQNSCFSNAHARFVAEIFSKNDQFYTELSAEPIDLSTTLGGVTTDSEGRLVSATAWMILYQMKQFGNESLKLSSNFLMAITEKVRRKQTPTTLLDIYYFHSDTFEVELVETINRLFSFALTFTILIIFSVVCTFNINWVGYSGRIIPLIDWVISKPLMGIIGVIVTIMAIISAMGLLLLLDVTFVDIATVMPFLSLTVGIDDTFLMLAAWHETSRQLSVEERIEQSMRHAAVSISITSLTDAIAFLIGAIAPLPAVIYFCYYSSAAICFIFCYSLTIFVACLSIQGRWEKANRNSLLWIKTKPLSEIGIFLDSSYKRIGLLKRYVGTKNVFHRNKQTDDNRLWYQRFFEDLYAPFIAHPIIQLFAFFSFVAYVWIAYEGVQRVVVGFDLTDRSTPVTMPFQPVNIIRKDSPSRRFFEIRSQLFPEDVSKIDVAIMHPPNMGNEEQRNKFLAALEEVENSVCSRGRNSTDFWYFAYQKYLAQLGFGDFWEDLNENEENNLKGFLMANEKYAHDILYSENGTFRAFRFTTQLVDLPTDERIMNCARIIRGIANAHKDDYNMSTYTPLWVLADQFEIMWPQTLQDLYISIAVMIPISLILIPQPLCALVVALNIASIAFGVIGFMTWWKVNLDATSMITIAMSVGFSVDFAAHITYGYMTEGKKNTPYWRLVGALGAVGWPVSQASISVLIGIITLATMDSFIVQTCFKTVFLVVVFGTVHALLYLPLILMLIHWIYLRFTLLWRRTGRSNTVQPA</sequence>
<organism evidence="12">
    <name type="scientific">Enterobius vermicularis</name>
    <name type="common">Human pinworm</name>
    <dbReference type="NCBI Taxonomy" id="51028"/>
    <lineage>
        <taxon>Eukaryota</taxon>
        <taxon>Metazoa</taxon>
        <taxon>Ecdysozoa</taxon>
        <taxon>Nematoda</taxon>
        <taxon>Chromadorea</taxon>
        <taxon>Rhabditida</taxon>
        <taxon>Spirurina</taxon>
        <taxon>Oxyuridomorpha</taxon>
        <taxon>Oxyuroidea</taxon>
        <taxon>Oxyuridae</taxon>
        <taxon>Enterobius</taxon>
    </lineage>
</organism>
<evidence type="ECO:0000256" key="3">
    <source>
        <dbReference type="ARBA" id="ARBA00022475"/>
    </source>
</evidence>
<reference evidence="12" key="1">
    <citation type="submission" date="2017-02" db="UniProtKB">
        <authorList>
            <consortium name="WormBaseParasite"/>
        </authorList>
    </citation>
    <scope>IDENTIFICATION</scope>
</reference>
<feature type="transmembrane region" description="Helical" evidence="8">
    <location>
        <begin position="729"/>
        <end position="744"/>
    </location>
</feature>
<keyword evidence="6 8" id="KW-0472">Membrane</keyword>
<evidence type="ECO:0000256" key="1">
    <source>
        <dbReference type="ARBA" id="ARBA00004651"/>
    </source>
</evidence>
<dbReference type="FunFam" id="1.20.1640.10:FF:000013">
    <property type="entry name" value="PaTched Related family"/>
    <property type="match status" value="1"/>
</dbReference>
<gene>
    <name evidence="10" type="ORF">EVEC_LOCUS7823</name>
</gene>
<keyword evidence="4 8" id="KW-0812">Transmembrane</keyword>
<evidence type="ECO:0000256" key="6">
    <source>
        <dbReference type="ARBA" id="ARBA00023136"/>
    </source>
</evidence>
<dbReference type="GO" id="GO:0018996">
    <property type="term" value="P:molting cycle, collagen and cuticulin-based cuticle"/>
    <property type="evidence" value="ECO:0007669"/>
    <property type="project" value="TreeGrafter"/>
</dbReference>
<comment type="similarity">
    <text evidence="2">Belongs to the patched family.</text>
</comment>
<dbReference type="GO" id="GO:0030659">
    <property type="term" value="C:cytoplasmic vesicle membrane"/>
    <property type="evidence" value="ECO:0007669"/>
    <property type="project" value="TreeGrafter"/>
</dbReference>
<keyword evidence="7" id="KW-0325">Glycoprotein</keyword>
<feature type="transmembrane region" description="Helical" evidence="8">
    <location>
        <begin position="402"/>
        <end position="430"/>
    </location>
</feature>
<feature type="domain" description="SSD" evidence="9">
    <location>
        <begin position="260"/>
        <end position="430"/>
    </location>
</feature>
<dbReference type="Pfam" id="PF02460">
    <property type="entry name" value="Patched"/>
    <property type="match status" value="1"/>
</dbReference>
<dbReference type="SUPFAM" id="SSF82866">
    <property type="entry name" value="Multidrug efflux transporter AcrB transmembrane domain"/>
    <property type="match status" value="2"/>
</dbReference>
<feature type="transmembrane region" description="Helical" evidence="8">
    <location>
        <begin position="814"/>
        <end position="842"/>
    </location>
</feature>
<protein>
    <submittedName>
        <fullName evidence="12">SSD domain-containing protein</fullName>
    </submittedName>
</protein>
<evidence type="ECO:0000313" key="11">
    <source>
        <dbReference type="Proteomes" id="UP000274131"/>
    </source>
</evidence>
<evidence type="ECO:0000313" key="10">
    <source>
        <dbReference type="EMBL" id="VDD93072.1"/>
    </source>
</evidence>
<dbReference type="InterPro" id="IPR051697">
    <property type="entry name" value="Patched_domain-protein"/>
</dbReference>
<dbReference type="WBParaSite" id="EVEC_0000833901-mRNA-1">
    <property type="protein sequence ID" value="EVEC_0000833901-mRNA-1"/>
    <property type="gene ID" value="EVEC_0000833901"/>
</dbReference>
<dbReference type="PANTHER" id="PTHR10796:SF124">
    <property type="entry name" value="SSD DOMAIN-CONTAINING PROTEIN"/>
    <property type="match status" value="1"/>
</dbReference>
<accession>A0A0N4VCN9</accession>
<dbReference type="EMBL" id="UXUI01009109">
    <property type="protein sequence ID" value="VDD93072.1"/>
    <property type="molecule type" value="Genomic_DNA"/>
</dbReference>
<feature type="transmembrane region" description="Helical" evidence="8">
    <location>
        <begin position="854"/>
        <end position="880"/>
    </location>
</feature>
<dbReference type="GO" id="GO:0006897">
    <property type="term" value="P:endocytosis"/>
    <property type="evidence" value="ECO:0007669"/>
    <property type="project" value="TreeGrafter"/>
</dbReference>
<dbReference type="AlphaFoldDB" id="A0A0N4VCN9"/>
<dbReference type="InterPro" id="IPR003392">
    <property type="entry name" value="PTHD_SSD"/>
</dbReference>
<evidence type="ECO:0000256" key="2">
    <source>
        <dbReference type="ARBA" id="ARBA00005585"/>
    </source>
</evidence>
<dbReference type="Gene3D" id="1.20.1640.10">
    <property type="entry name" value="Multidrug efflux transporter AcrB transmembrane domain"/>
    <property type="match status" value="2"/>
</dbReference>
<feature type="transmembrane region" description="Helical" evidence="8">
    <location>
        <begin position="751"/>
        <end position="771"/>
    </location>
</feature>
<evidence type="ECO:0000256" key="4">
    <source>
        <dbReference type="ARBA" id="ARBA00022692"/>
    </source>
</evidence>
<feature type="transmembrane region" description="Helical" evidence="8">
    <location>
        <begin position="303"/>
        <end position="324"/>
    </location>
</feature>
<evidence type="ECO:0000256" key="8">
    <source>
        <dbReference type="SAM" id="Phobius"/>
    </source>
</evidence>
<evidence type="ECO:0000256" key="7">
    <source>
        <dbReference type="ARBA" id="ARBA00023180"/>
    </source>
</evidence>
<feature type="transmembrane region" description="Helical" evidence="8">
    <location>
        <begin position="777"/>
        <end position="802"/>
    </location>
</feature>
<dbReference type="Proteomes" id="UP000274131">
    <property type="component" value="Unassembled WGS sequence"/>
</dbReference>
<keyword evidence="11" id="KW-1185">Reference proteome</keyword>
<evidence type="ECO:0000313" key="12">
    <source>
        <dbReference type="WBParaSite" id="EVEC_0000833901-mRNA-1"/>
    </source>
</evidence>
<feature type="transmembrane region" description="Helical" evidence="8">
    <location>
        <begin position="497"/>
        <end position="521"/>
    </location>
</feature>
<comment type="subcellular location">
    <subcellularLocation>
        <location evidence="1">Cell membrane</location>
        <topology evidence="1">Multi-pass membrane protein</topology>
    </subcellularLocation>
</comment>
<dbReference type="GO" id="GO:0005886">
    <property type="term" value="C:plasma membrane"/>
    <property type="evidence" value="ECO:0007669"/>
    <property type="project" value="UniProtKB-SubCell"/>
</dbReference>
<evidence type="ECO:0000256" key="5">
    <source>
        <dbReference type="ARBA" id="ARBA00022989"/>
    </source>
</evidence>
<dbReference type="PANTHER" id="PTHR10796">
    <property type="entry name" value="PATCHED-RELATED"/>
    <property type="match status" value="1"/>
</dbReference>
<feature type="transmembrane region" description="Helical" evidence="8">
    <location>
        <begin position="261"/>
        <end position="282"/>
    </location>
</feature>
<name>A0A0N4VCN9_ENTVE</name>
<reference evidence="10 11" key="2">
    <citation type="submission" date="2018-10" db="EMBL/GenBank/DDBJ databases">
        <authorList>
            <consortium name="Pathogen Informatics"/>
        </authorList>
    </citation>
    <scope>NUCLEOTIDE SEQUENCE [LARGE SCALE GENOMIC DNA]</scope>
</reference>
<dbReference type="InterPro" id="IPR000731">
    <property type="entry name" value="SSD"/>
</dbReference>